<proteinExistence type="predicted"/>
<evidence type="ECO:0000313" key="3">
    <source>
        <dbReference type="EMBL" id="KAJ7785731.1"/>
    </source>
</evidence>
<keyword evidence="4" id="KW-1185">Reference proteome</keyword>
<keyword evidence="1" id="KW-0238">DNA-binding</keyword>
<sequence length="370" mass="40567">MLTTEADARTFLRSLPPSFQIASELLPTISVAAQARIDVAIQNAWARSTMGKYDNNLAHFHAFCDTESIPHHLRLPASEFLLCAFAASFAGTHAGSTVENKLSAVRAWHILNNRRYNGGLRLNYVLKGVENLAPDSLPPRPPVTLDMIRFLAENLDFTNSFDCCVFAAAVVAFWGQCRLGELLSATERSFDPEVTPVVSHVGPSCTRGGSRTLHLPNTKTRGKKGDDVFLSRQRGAADPVDALNAHIAANHLLPGDPLFSYRARSGGILALTKRKFLARCTGRSSGDIFWFQTRPASPGNRMNFTLKGGELIHVKSCVLLVKFFTWFVGEIPPLAAKTTSFPSENWVVLGPKYCVKFTISVVHSVNPSRS</sequence>
<organism evidence="3 4">
    <name type="scientific">Mycena metata</name>
    <dbReference type="NCBI Taxonomy" id="1033252"/>
    <lineage>
        <taxon>Eukaryota</taxon>
        <taxon>Fungi</taxon>
        <taxon>Dikarya</taxon>
        <taxon>Basidiomycota</taxon>
        <taxon>Agaricomycotina</taxon>
        <taxon>Agaricomycetes</taxon>
        <taxon>Agaricomycetidae</taxon>
        <taxon>Agaricales</taxon>
        <taxon>Marasmiineae</taxon>
        <taxon>Mycenaceae</taxon>
        <taxon>Mycena</taxon>
    </lineage>
</organism>
<dbReference type="PANTHER" id="PTHR34605">
    <property type="entry name" value="PHAGE_INTEGRASE DOMAIN-CONTAINING PROTEIN"/>
    <property type="match status" value="1"/>
</dbReference>
<dbReference type="Gene3D" id="1.10.150.130">
    <property type="match status" value="1"/>
</dbReference>
<dbReference type="EMBL" id="JARKIB010000001">
    <property type="protein sequence ID" value="KAJ7785731.1"/>
    <property type="molecule type" value="Genomic_DNA"/>
</dbReference>
<accession>A0AAD7P306</accession>
<dbReference type="PANTHER" id="PTHR34605:SF3">
    <property type="entry name" value="P CELL-TYPE AGGLUTINATION PROTEIN MAP4-LIKE-RELATED"/>
    <property type="match status" value="1"/>
</dbReference>
<dbReference type="SUPFAM" id="SSF56349">
    <property type="entry name" value="DNA breaking-rejoining enzymes"/>
    <property type="match status" value="1"/>
</dbReference>
<dbReference type="InterPro" id="IPR013762">
    <property type="entry name" value="Integrase-like_cat_sf"/>
</dbReference>
<dbReference type="GO" id="GO:0015074">
    <property type="term" value="P:DNA integration"/>
    <property type="evidence" value="ECO:0007669"/>
    <property type="project" value="InterPro"/>
</dbReference>
<evidence type="ECO:0000256" key="2">
    <source>
        <dbReference type="ARBA" id="ARBA00023172"/>
    </source>
</evidence>
<keyword evidence="2" id="KW-0233">DNA recombination</keyword>
<dbReference type="Gene3D" id="1.10.443.10">
    <property type="entry name" value="Intergrase catalytic core"/>
    <property type="match status" value="1"/>
</dbReference>
<gene>
    <name evidence="3" type="ORF">B0H16DRAFT_1487760</name>
</gene>
<comment type="caution">
    <text evidence="3">The sequence shown here is derived from an EMBL/GenBank/DDBJ whole genome shotgun (WGS) entry which is preliminary data.</text>
</comment>
<evidence type="ECO:0000313" key="4">
    <source>
        <dbReference type="Proteomes" id="UP001215598"/>
    </source>
</evidence>
<dbReference type="Proteomes" id="UP001215598">
    <property type="component" value="Unassembled WGS sequence"/>
</dbReference>
<name>A0AAD7P306_9AGAR</name>
<dbReference type="InterPro" id="IPR010998">
    <property type="entry name" value="Integrase_recombinase_N"/>
</dbReference>
<dbReference type="GO" id="GO:0003677">
    <property type="term" value="F:DNA binding"/>
    <property type="evidence" value="ECO:0007669"/>
    <property type="project" value="UniProtKB-KW"/>
</dbReference>
<dbReference type="InterPro" id="IPR011010">
    <property type="entry name" value="DNA_brk_join_enz"/>
</dbReference>
<dbReference type="InterPro" id="IPR052925">
    <property type="entry name" value="Phage_Integrase-like_Recomb"/>
</dbReference>
<evidence type="ECO:0000256" key="1">
    <source>
        <dbReference type="ARBA" id="ARBA00023125"/>
    </source>
</evidence>
<protein>
    <submittedName>
        <fullName evidence="3">Uncharacterized protein</fullName>
    </submittedName>
</protein>
<reference evidence="3" key="1">
    <citation type="submission" date="2023-03" db="EMBL/GenBank/DDBJ databases">
        <title>Massive genome expansion in bonnet fungi (Mycena s.s.) driven by repeated elements and novel gene families across ecological guilds.</title>
        <authorList>
            <consortium name="Lawrence Berkeley National Laboratory"/>
            <person name="Harder C.B."/>
            <person name="Miyauchi S."/>
            <person name="Viragh M."/>
            <person name="Kuo A."/>
            <person name="Thoen E."/>
            <person name="Andreopoulos B."/>
            <person name="Lu D."/>
            <person name="Skrede I."/>
            <person name="Drula E."/>
            <person name="Henrissat B."/>
            <person name="Morin E."/>
            <person name="Kohler A."/>
            <person name="Barry K."/>
            <person name="LaButti K."/>
            <person name="Morin E."/>
            <person name="Salamov A."/>
            <person name="Lipzen A."/>
            <person name="Mereny Z."/>
            <person name="Hegedus B."/>
            <person name="Baldrian P."/>
            <person name="Stursova M."/>
            <person name="Weitz H."/>
            <person name="Taylor A."/>
            <person name="Grigoriev I.V."/>
            <person name="Nagy L.G."/>
            <person name="Martin F."/>
            <person name="Kauserud H."/>
        </authorList>
    </citation>
    <scope>NUCLEOTIDE SEQUENCE</scope>
    <source>
        <strain evidence="3">CBHHK182m</strain>
    </source>
</reference>
<dbReference type="GO" id="GO:0006310">
    <property type="term" value="P:DNA recombination"/>
    <property type="evidence" value="ECO:0007669"/>
    <property type="project" value="UniProtKB-KW"/>
</dbReference>
<dbReference type="SUPFAM" id="SSF47823">
    <property type="entry name" value="lambda integrase-like, N-terminal domain"/>
    <property type="match status" value="1"/>
</dbReference>
<dbReference type="AlphaFoldDB" id="A0AAD7P306"/>